<reference evidence="2 3" key="1">
    <citation type="journal article" date="2004" name="Science">
        <title>Illuminating the evolutionary history of chlamydiae.</title>
        <authorList>
            <person name="Horn M."/>
            <person name="Collingro A."/>
            <person name="Schmitz-Esser S."/>
            <person name="Beier C.L."/>
            <person name="Purkhold U."/>
            <person name="Fartmann B."/>
            <person name="Brandt P."/>
            <person name="Nyakatura G.J."/>
            <person name="Droege M."/>
            <person name="Frishman D."/>
            <person name="Rattei T."/>
            <person name="Mewes H."/>
            <person name="Wagner M."/>
        </authorList>
    </citation>
    <scope>NUCLEOTIDE SEQUENCE [LARGE SCALE GENOMIC DNA]</scope>
    <source>
        <strain evidence="2 3">UWE25</strain>
    </source>
</reference>
<name>Q6M9Q7_PARUW</name>
<dbReference type="eggNOG" id="COG4782">
    <property type="taxonomic scope" value="Bacteria"/>
</dbReference>
<dbReference type="Pfam" id="PF05990">
    <property type="entry name" value="DUF900"/>
    <property type="match status" value="1"/>
</dbReference>
<dbReference type="HOGENOM" id="CLU_051832_0_0_0"/>
<dbReference type="InterPro" id="IPR029058">
    <property type="entry name" value="AB_hydrolase_fold"/>
</dbReference>
<dbReference type="AlphaFoldDB" id="Q6M9Q7"/>
<sequence>MLIKQIRGGLMFGGKSNTTLDTRPRYESSDINSHYPNSDAEERELCIKNFFAILDMGLQTLQTSQTNPPGLNSKKKIDLISQKVSTNDESSIPSSDDESSGSSFDSEKELYLISDRMNFTDRHKFSLETKIVNVELISSTVQIYLEENIQTYKDFKLKNFSNRKILILIHGFTVKYENASKTLRHLADKVGDRYDAVIGYLYPACAKFYQYNQAKENGLYVAEKRLPEILHSIQSVAERVDIVAHSMGTIVAMHALNQSASPKIDKLFLLGGVLEEKSIFECDGQGCTTLKRALSNAKNIYVLYSCNDKVLPWLHVIDSTQPLGRLSKNIQQKPIARNVCLINTSSVVKGHSAYFQSQEIFKFIYDDAQGNNSLEGTSFSLTFDGLSSSEHPIVCPKGKSNAISRGFSKKFVAFKFRGKKALSKD</sequence>
<gene>
    <name evidence="2" type="ORF">PC_RS09440</name>
</gene>
<dbReference type="Gene3D" id="3.40.50.1820">
    <property type="entry name" value="alpha/beta hydrolase"/>
    <property type="match status" value="1"/>
</dbReference>
<evidence type="ECO:0000313" key="3">
    <source>
        <dbReference type="Proteomes" id="UP000000529"/>
    </source>
</evidence>
<protein>
    <submittedName>
        <fullName evidence="2">Uncharacterized protein</fullName>
    </submittedName>
</protein>
<dbReference type="InterPro" id="IPR010297">
    <property type="entry name" value="DUF900_hydrolase"/>
</dbReference>
<dbReference type="ESTHER" id="paruw-q6m9q7">
    <property type="family name" value="Duf_900"/>
</dbReference>
<dbReference type="SUPFAM" id="SSF53474">
    <property type="entry name" value="alpha/beta-Hydrolases"/>
    <property type="match status" value="1"/>
</dbReference>
<evidence type="ECO:0000256" key="1">
    <source>
        <dbReference type="SAM" id="MobiDB-lite"/>
    </source>
</evidence>
<feature type="region of interest" description="Disordered" evidence="1">
    <location>
        <begin position="14"/>
        <end position="38"/>
    </location>
</feature>
<organism evidence="2 3">
    <name type="scientific">Protochlamydia amoebophila (strain UWE25)</name>
    <dbReference type="NCBI Taxonomy" id="264201"/>
    <lineage>
        <taxon>Bacteria</taxon>
        <taxon>Pseudomonadati</taxon>
        <taxon>Chlamydiota</taxon>
        <taxon>Chlamydiia</taxon>
        <taxon>Parachlamydiales</taxon>
        <taxon>Parachlamydiaceae</taxon>
        <taxon>Candidatus Protochlamydia</taxon>
    </lineage>
</organism>
<dbReference type="KEGG" id="pcu:PC_RS09440"/>
<dbReference type="Proteomes" id="UP000000529">
    <property type="component" value="Chromosome"/>
</dbReference>
<dbReference type="EMBL" id="BX908798">
    <property type="protein sequence ID" value="CAF24692.1"/>
    <property type="molecule type" value="Genomic_DNA"/>
</dbReference>
<keyword evidence="3" id="KW-1185">Reference proteome</keyword>
<feature type="compositionally biased region" description="Low complexity" evidence="1">
    <location>
        <begin position="88"/>
        <end position="104"/>
    </location>
</feature>
<accession>Q6M9Q7</accession>
<feature type="region of interest" description="Disordered" evidence="1">
    <location>
        <begin position="84"/>
        <end position="104"/>
    </location>
</feature>
<dbReference type="OrthoDB" id="22101at2"/>
<proteinExistence type="predicted"/>
<evidence type="ECO:0000313" key="2">
    <source>
        <dbReference type="EMBL" id="CAF24692.1"/>
    </source>
</evidence>